<protein>
    <submittedName>
        <fullName evidence="2">Cytitidyltransferase</fullName>
    </submittedName>
</protein>
<evidence type="ECO:0000259" key="1">
    <source>
        <dbReference type="Pfam" id="PF01467"/>
    </source>
</evidence>
<gene>
    <name evidence="2" type="ORF">GAP32_069</name>
</gene>
<dbReference type="KEGG" id="vg:13993807"/>
<name>K4F767_9CAUD</name>
<dbReference type="Pfam" id="PF01467">
    <property type="entry name" value="CTP_transf_like"/>
    <property type="match status" value="1"/>
</dbReference>
<dbReference type="GeneID" id="13993807"/>
<sequence length="185" mass="21172">MKKTCIMVYGRFNPVHIGHANIFGTGLTMSYSIPNSELKIFVSTTQDKGNNPLPYEIKVQMIKDYFPAFRQYIQAEQGETLFTTLEILNAEYDNLILLCGSDRFVHFESVLKKYNGTLYSFDNIDVINMGERGTSPYSSTVMRDAVKRNDIETFSYCLPGNDIKLNMEYFDIISTYMGVKNVIQS</sequence>
<dbReference type="InterPro" id="IPR004821">
    <property type="entry name" value="Cyt_trans-like"/>
</dbReference>
<evidence type="ECO:0000313" key="2">
    <source>
        <dbReference type="EMBL" id="AFC21517.1"/>
    </source>
</evidence>
<keyword evidence="2" id="KW-0808">Transferase</keyword>
<dbReference type="RefSeq" id="YP_006987172.1">
    <property type="nucleotide sequence ID" value="NC_019401.1"/>
</dbReference>
<dbReference type="GO" id="GO:0016740">
    <property type="term" value="F:transferase activity"/>
    <property type="evidence" value="ECO:0007669"/>
    <property type="project" value="UniProtKB-KW"/>
</dbReference>
<dbReference type="InterPro" id="IPR014729">
    <property type="entry name" value="Rossmann-like_a/b/a_fold"/>
</dbReference>
<evidence type="ECO:0000313" key="3">
    <source>
        <dbReference type="Proteomes" id="UP000000457"/>
    </source>
</evidence>
<dbReference type="Proteomes" id="UP000000457">
    <property type="component" value="Segment"/>
</dbReference>
<dbReference type="OrthoDB" id="19582at10239"/>
<dbReference type="Gene3D" id="3.40.50.620">
    <property type="entry name" value="HUPs"/>
    <property type="match status" value="1"/>
</dbReference>
<reference evidence="2 3" key="1">
    <citation type="journal article" date="2014" name="Virology">
        <title>Supersize me: Cronobacter sakazakii phage GAP32.</title>
        <authorList>
            <person name="Abbasifar R."/>
            <person name="Griffiths M.W."/>
            <person name="Sabour P.M."/>
            <person name="Ackermann H.-W."/>
            <person name="Vandersteegen K."/>
            <person name="Lavigne R."/>
            <person name="Noben J.-P."/>
            <person name="Villa A.A."/>
            <person name="Abbasifar A."/>
            <person name="Nash J.H.E."/>
            <person name="Kropinski A.M."/>
        </authorList>
    </citation>
    <scope>NUCLEOTIDE SEQUENCE [LARGE SCALE GENOMIC DNA]</scope>
    <source>
        <strain evidence="2">GAP-32</strain>
    </source>
</reference>
<accession>K4F767</accession>
<dbReference type="EMBL" id="JN882285">
    <property type="protein sequence ID" value="AFC21517.1"/>
    <property type="molecule type" value="Genomic_DNA"/>
</dbReference>
<dbReference type="SUPFAM" id="SSF52374">
    <property type="entry name" value="Nucleotidylyl transferase"/>
    <property type="match status" value="1"/>
</dbReference>
<feature type="domain" description="Cytidyltransferase-like" evidence="1">
    <location>
        <begin position="8"/>
        <end position="143"/>
    </location>
</feature>
<keyword evidence="3" id="KW-1185">Reference proteome</keyword>
<organism evidence="2 3">
    <name type="scientific">Cronobacter phage vB_CsaM_GAP32</name>
    <dbReference type="NCBI Taxonomy" id="1141136"/>
    <lineage>
        <taxon>Viruses</taxon>
        <taxon>Duplodnaviria</taxon>
        <taxon>Heunggongvirae</taxon>
        <taxon>Uroviricota</taxon>
        <taxon>Caudoviricetes</taxon>
        <taxon>Mimasvirus</taxon>
        <taxon>Mimasvirus GAP32</taxon>
    </lineage>
</organism>
<proteinExistence type="predicted"/>